<dbReference type="EMBL" id="GBRH01283530">
    <property type="protein sequence ID" value="JAD14365.1"/>
    <property type="molecule type" value="Transcribed_RNA"/>
</dbReference>
<sequence length="43" mass="5009">MVISRSKHHTRSSSSWDHCMSAFLSQTQTTQRLSRSSRLSSRR</sequence>
<dbReference type="AlphaFoldDB" id="A0A0A8XPB8"/>
<reference evidence="1" key="1">
    <citation type="submission" date="2014-09" db="EMBL/GenBank/DDBJ databases">
        <authorList>
            <person name="Magalhaes I.L.F."/>
            <person name="Oliveira U."/>
            <person name="Santos F.R."/>
            <person name="Vidigal T.H.D.A."/>
            <person name="Brescovit A.D."/>
            <person name="Santos A.J."/>
        </authorList>
    </citation>
    <scope>NUCLEOTIDE SEQUENCE</scope>
    <source>
        <tissue evidence="1">Shoot tissue taken approximately 20 cm above the soil surface</tissue>
    </source>
</reference>
<protein>
    <submittedName>
        <fullName evidence="1">Uncharacterized protein</fullName>
    </submittedName>
</protein>
<reference evidence="1" key="2">
    <citation type="journal article" date="2015" name="Data Brief">
        <title>Shoot transcriptome of the giant reed, Arundo donax.</title>
        <authorList>
            <person name="Barrero R.A."/>
            <person name="Guerrero F.D."/>
            <person name="Moolhuijzen P."/>
            <person name="Goolsby J.A."/>
            <person name="Tidwell J."/>
            <person name="Bellgard S.E."/>
            <person name="Bellgard M.I."/>
        </authorList>
    </citation>
    <scope>NUCLEOTIDE SEQUENCE</scope>
    <source>
        <tissue evidence="1">Shoot tissue taken approximately 20 cm above the soil surface</tissue>
    </source>
</reference>
<evidence type="ECO:0000313" key="1">
    <source>
        <dbReference type="EMBL" id="JAD14365.1"/>
    </source>
</evidence>
<organism evidence="1">
    <name type="scientific">Arundo donax</name>
    <name type="common">Giant reed</name>
    <name type="synonym">Donax arundinaceus</name>
    <dbReference type="NCBI Taxonomy" id="35708"/>
    <lineage>
        <taxon>Eukaryota</taxon>
        <taxon>Viridiplantae</taxon>
        <taxon>Streptophyta</taxon>
        <taxon>Embryophyta</taxon>
        <taxon>Tracheophyta</taxon>
        <taxon>Spermatophyta</taxon>
        <taxon>Magnoliopsida</taxon>
        <taxon>Liliopsida</taxon>
        <taxon>Poales</taxon>
        <taxon>Poaceae</taxon>
        <taxon>PACMAD clade</taxon>
        <taxon>Arundinoideae</taxon>
        <taxon>Arundineae</taxon>
        <taxon>Arundo</taxon>
    </lineage>
</organism>
<proteinExistence type="predicted"/>
<name>A0A0A8XPB8_ARUDO</name>
<accession>A0A0A8XPB8</accession>